<dbReference type="EMBL" id="RCOS01000161">
    <property type="protein sequence ID" value="RSN72279.1"/>
    <property type="molecule type" value="Genomic_DNA"/>
</dbReference>
<evidence type="ECO:0000313" key="2">
    <source>
        <dbReference type="Proteomes" id="UP000277582"/>
    </source>
</evidence>
<dbReference type="Proteomes" id="UP000277582">
    <property type="component" value="Unassembled WGS sequence"/>
</dbReference>
<proteinExistence type="predicted"/>
<comment type="caution">
    <text evidence="1">The sequence shown here is derived from an EMBL/GenBank/DDBJ whole genome shotgun (WGS) entry which is preliminary data.</text>
</comment>
<organism evidence="1 2">
    <name type="scientific">Candidatus Methanodesulfokora washburnensis</name>
    <dbReference type="NCBI Taxonomy" id="2478471"/>
    <lineage>
        <taxon>Archaea</taxon>
        <taxon>Thermoproteota</taxon>
        <taxon>Candidatus Korarchaeia</taxon>
        <taxon>Candidatus Korarchaeia incertae sedis</taxon>
        <taxon>Candidatus Methanodesulfokora</taxon>
    </lineage>
</organism>
<evidence type="ECO:0000313" key="1">
    <source>
        <dbReference type="EMBL" id="RSN72279.1"/>
    </source>
</evidence>
<keyword evidence="2" id="KW-1185">Reference proteome</keyword>
<gene>
    <name evidence="1" type="ORF">D6D85_14500</name>
</gene>
<reference evidence="1 2" key="1">
    <citation type="submission" date="2018-10" db="EMBL/GenBank/DDBJ databases">
        <title>Co-occurring genomic capacity for anaerobic methane metabolism and dissimilatory sulfite reduction discovered in the Korarchaeota.</title>
        <authorList>
            <person name="Mckay L.J."/>
            <person name="Dlakic M."/>
            <person name="Fields M.W."/>
            <person name="Delmont T.O."/>
            <person name="Eren A.M."/>
            <person name="Jay Z.J."/>
            <person name="Klingelsmith K.B."/>
            <person name="Rusch D.B."/>
            <person name="Inskeep W.P."/>
        </authorList>
    </citation>
    <scope>NUCLEOTIDE SEQUENCE [LARGE SCALE GENOMIC DNA]</scope>
    <source>
        <strain evidence="1 2">MDKW</strain>
    </source>
</reference>
<sequence>MGGRPRWNGCYIPRNLNRKAVRRIAGFMKKLEEEAEPFRAILAEPVFRFYFDDGRIVHKLSYGRYNTHIWMEKYVPEEIADLVSSSPGFWQTWEDTKHEIDKKLEHNCHIEQDAEGHFTLSCENVGAFTESDILKLFETLRTQMPVVEDLLREKSRKY</sequence>
<protein>
    <submittedName>
        <fullName evidence="1">Uncharacterized protein</fullName>
    </submittedName>
</protein>
<dbReference type="AlphaFoldDB" id="A0A429GEN6"/>
<accession>A0A429GEN6</accession>
<name>A0A429GEN6_9CREN</name>